<dbReference type="Gene3D" id="3.40.50.880">
    <property type="match status" value="1"/>
</dbReference>
<dbReference type="HOGENOM" id="CLU_806182_0_0_9"/>
<evidence type="ECO:0000313" key="5">
    <source>
        <dbReference type="Proteomes" id="UP000442469"/>
    </source>
</evidence>
<dbReference type="GeneID" id="77007163"/>
<dbReference type="AlphaFoldDB" id="A0A090ZEQ7"/>
<dbReference type="PANTHER" id="PTHR43130:SF2">
    <property type="entry name" value="DJ-1_PFPI DOMAIN-CONTAINING PROTEIN"/>
    <property type="match status" value="1"/>
</dbReference>
<dbReference type="GO" id="GO:0006355">
    <property type="term" value="P:regulation of DNA-templated transcription"/>
    <property type="evidence" value="ECO:0007669"/>
    <property type="project" value="TreeGrafter"/>
</dbReference>
<proteinExistence type="predicted"/>
<dbReference type="EMBL" id="JMQA01000025">
    <property type="protein sequence ID" value="KFN08913.1"/>
    <property type="molecule type" value="Genomic_DNA"/>
</dbReference>
<dbReference type="InterPro" id="IPR029062">
    <property type="entry name" value="Class_I_gatase-like"/>
</dbReference>
<evidence type="ECO:0000313" key="2">
    <source>
        <dbReference type="EMBL" id="KFN08913.1"/>
    </source>
</evidence>
<dbReference type="InterPro" id="IPR052158">
    <property type="entry name" value="INH-QAR"/>
</dbReference>
<dbReference type="STRING" id="44252.DJ90_5147"/>
<dbReference type="Proteomes" id="UP000442469">
    <property type="component" value="Unassembled WGS sequence"/>
</dbReference>
<dbReference type="PANTHER" id="PTHR43130">
    <property type="entry name" value="ARAC-FAMILY TRANSCRIPTIONAL REGULATOR"/>
    <property type="match status" value="1"/>
</dbReference>
<dbReference type="OrthoDB" id="9803764at2"/>
<evidence type="ECO:0000313" key="4">
    <source>
        <dbReference type="Proteomes" id="UP000029278"/>
    </source>
</evidence>
<dbReference type="SUPFAM" id="SSF52317">
    <property type="entry name" value="Class I glutamine amidotransferase-like"/>
    <property type="match status" value="1"/>
</dbReference>
<accession>A0A090ZEQ7</accession>
<dbReference type="RefSeq" id="WP_036622909.1">
    <property type="nucleotide sequence ID" value="NZ_BGML01000003.1"/>
</dbReference>
<dbReference type="PATRIC" id="fig|44252.3.peg.2758"/>
<sequence>MLSVQVVLFDGFDLLDAIAPYEVFNSAVLHAENAVSVEFVTAEGPRSVTSGINGLKIEASGRLNPQQAGIILVPGAAGDVEGDGPDSIPAILSRAVQTELTGLMEQALRQQDIIVATVCGGSLLLAMGGLLEGRKAVTHHLGMDVLGATGAVPVPARVVDDGNLVSGGGVTSGLDVALYLVERELGPRIAHAVEQLFEFERRGTVWRATGLAPGGHKQKADNEPNIAADKAKAAYGAGDNKTSQAPVFEGDWVATIATPVGKMQVKLSISTSSGGIEGNATQGNETVPFLDPVLQDGKLTWSLRITKPMRLNLKFEAVVDGDDLIGVAKAGMLPSSKLTGKRVS</sequence>
<evidence type="ECO:0000313" key="3">
    <source>
        <dbReference type="EMBL" id="MUG23258.1"/>
    </source>
</evidence>
<reference evidence="2 4" key="1">
    <citation type="submission" date="2014-04" db="EMBL/GenBank/DDBJ databases">
        <authorList>
            <person name="Bishop-Lilly K.A."/>
            <person name="Broomall S.M."/>
            <person name="Chain P.S."/>
            <person name="Chertkov O."/>
            <person name="Coyne S.R."/>
            <person name="Daligault H.E."/>
            <person name="Davenport K.W."/>
            <person name="Erkkila T."/>
            <person name="Frey K.G."/>
            <person name="Gibbons H.S."/>
            <person name="Gu W."/>
            <person name="Jaissle J."/>
            <person name="Johnson S.L."/>
            <person name="Koroleva G.I."/>
            <person name="Ladner J.T."/>
            <person name="Lo C.-C."/>
            <person name="Minogue T.D."/>
            <person name="Munk C."/>
            <person name="Palacios G.F."/>
            <person name="Redden C.L."/>
            <person name="Rosenzweig C.N."/>
            <person name="Scholz M.B."/>
            <person name="Teshima H."/>
            <person name="Xu Y."/>
        </authorList>
    </citation>
    <scope>NUCLEOTIDE SEQUENCE [LARGE SCALE GENOMIC DNA]</scope>
    <source>
        <strain evidence="2 4">8244</strain>
    </source>
</reference>
<name>A0A090ZEQ7_PAEMA</name>
<protein>
    <submittedName>
        <fullName evidence="2">DJ-1/PfpI family protein</fullName>
    </submittedName>
</protein>
<dbReference type="Pfam" id="PF01965">
    <property type="entry name" value="DJ-1_PfpI"/>
    <property type="match status" value="1"/>
</dbReference>
<gene>
    <name evidence="2" type="ORF">DJ90_5147</name>
    <name evidence="3" type="ORF">GNQ08_12670</name>
</gene>
<dbReference type="CDD" id="cd03139">
    <property type="entry name" value="GATase1_PfpI_2"/>
    <property type="match status" value="1"/>
</dbReference>
<keyword evidence="4" id="KW-1185">Reference proteome</keyword>
<dbReference type="Proteomes" id="UP000029278">
    <property type="component" value="Unassembled WGS sequence"/>
</dbReference>
<dbReference type="EMBL" id="WNZZ01000008">
    <property type="protein sequence ID" value="MUG23258.1"/>
    <property type="molecule type" value="Genomic_DNA"/>
</dbReference>
<feature type="domain" description="DJ-1/PfpI" evidence="1">
    <location>
        <begin position="3"/>
        <end position="182"/>
    </location>
</feature>
<organism evidence="2 4">
    <name type="scientific">Paenibacillus macerans</name>
    <name type="common">Bacillus macerans</name>
    <dbReference type="NCBI Taxonomy" id="44252"/>
    <lineage>
        <taxon>Bacteria</taxon>
        <taxon>Bacillati</taxon>
        <taxon>Bacillota</taxon>
        <taxon>Bacilli</taxon>
        <taxon>Bacillales</taxon>
        <taxon>Paenibacillaceae</taxon>
        <taxon>Paenibacillus</taxon>
    </lineage>
</organism>
<dbReference type="InterPro" id="IPR002818">
    <property type="entry name" value="DJ-1/PfpI"/>
</dbReference>
<evidence type="ECO:0000259" key="1">
    <source>
        <dbReference type="Pfam" id="PF01965"/>
    </source>
</evidence>
<reference evidence="3 5" key="2">
    <citation type="submission" date="2019-11" db="EMBL/GenBank/DDBJ databases">
        <title>Draft genome sequences of five Paenibacillus species of dairy origin.</title>
        <authorList>
            <person name="Olajide A.M."/>
            <person name="Chen S."/>
            <person name="Lapointe G."/>
        </authorList>
    </citation>
    <scope>NUCLEOTIDE SEQUENCE [LARGE SCALE GENOMIC DNA]</scope>
    <source>
        <strain evidence="3 5">3CT49</strain>
    </source>
</reference>
<comment type="caution">
    <text evidence="2">The sequence shown here is derived from an EMBL/GenBank/DDBJ whole genome shotgun (WGS) entry which is preliminary data.</text>
</comment>